<dbReference type="GO" id="GO:0005794">
    <property type="term" value="C:Golgi apparatus"/>
    <property type="evidence" value="ECO:0007669"/>
    <property type="project" value="TreeGrafter"/>
</dbReference>
<evidence type="ECO:0000256" key="4">
    <source>
        <dbReference type="SAM" id="MobiDB-lite"/>
    </source>
</evidence>
<sequence>LSLARQLLLQLWTFSLEAIFQYLLLRPSLSLFTFSFYSPLFILGVERYIFPLLTSTLSPLPTRASIVGLVTLVKMATGSARYVRYILFAFFGLAVFYFISHSSYEGARLQNGAFNKPGAPANSQQQGEHNDAEKPKQPAQSDANRPKVGEAYNPKDWPMPITPNDPGWDELSGIAPGPRMNATFVTLARNSDIWDIARSIRQVEDRFNRRYNYDWVFLNDKPFDATFKKVTTSLVSGKTHYGEIPKEHWSFPDWIDQEKARKVREDMAQRKIIYGDSVSYRHMCRFESGFFFRQPAMMNYDYYWRVEPSIELFCDIHYDPFRFMKENNKKYSFVLSLYEYVETIPTLWDSTKKFMKNHPEHIAEGNSMGFLSDDGGDTYNHCHFWSNFEIGDLNWLRSQQYIDYFKSLDEDGGFFYERWGDAPVHSIAASLMLPKDQIHFFNDIAYYHVPFTHCPTGEKVRLDRRCHCNPKDNFDWKGYSCTSRFFEVNGMEKPEGYENQQD</sequence>
<dbReference type="GO" id="GO:0000026">
    <property type="term" value="F:alpha-1,2-mannosyltransferase activity"/>
    <property type="evidence" value="ECO:0007669"/>
    <property type="project" value="TreeGrafter"/>
</dbReference>
<keyword evidence="2 6" id="KW-0328">Glycosyltransferase</keyword>
<comment type="similarity">
    <text evidence="1">Belongs to the glycosyltransferase 15 family.</text>
</comment>
<evidence type="ECO:0000256" key="2">
    <source>
        <dbReference type="ARBA" id="ARBA00022676"/>
    </source>
</evidence>
<dbReference type="Pfam" id="PF01793">
    <property type="entry name" value="Glyco_transf_15"/>
    <property type="match status" value="1"/>
</dbReference>
<dbReference type="AlphaFoldDB" id="A0A166ZV64"/>
<organism evidence="6 7">
    <name type="scientific">Colletotrichum incanum</name>
    <name type="common">Soybean anthracnose fungus</name>
    <dbReference type="NCBI Taxonomy" id="1573173"/>
    <lineage>
        <taxon>Eukaryota</taxon>
        <taxon>Fungi</taxon>
        <taxon>Dikarya</taxon>
        <taxon>Ascomycota</taxon>
        <taxon>Pezizomycotina</taxon>
        <taxon>Sordariomycetes</taxon>
        <taxon>Hypocreomycetidae</taxon>
        <taxon>Glomerellales</taxon>
        <taxon>Glomerellaceae</taxon>
        <taxon>Colletotrichum</taxon>
        <taxon>Colletotrichum spaethianum species complex</taxon>
    </lineage>
</organism>
<keyword evidence="5" id="KW-1133">Transmembrane helix</keyword>
<evidence type="ECO:0000256" key="1">
    <source>
        <dbReference type="ARBA" id="ARBA00007677"/>
    </source>
</evidence>
<reference evidence="6 7" key="1">
    <citation type="submission" date="2015-06" db="EMBL/GenBank/DDBJ databases">
        <title>Survival trade-offs in plant roots during colonization by closely related pathogenic and mutualistic fungi.</title>
        <authorList>
            <person name="Hacquard S."/>
            <person name="Kracher B."/>
            <person name="Hiruma K."/>
            <person name="Weinman A."/>
            <person name="Muench P."/>
            <person name="Garrido Oter R."/>
            <person name="Ver Loren van Themaat E."/>
            <person name="Dallerey J.-F."/>
            <person name="Damm U."/>
            <person name="Henrissat B."/>
            <person name="Lespinet O."/>
            <person name="Thon M."/>
            <person name="Kemen E."/>
            <person name="McHardy A.C."/>
            <person name="Schulze-Lefert P."/>
            <person name="O'Connell R.J."/>
        </authorList>
    </citation>
    <scope>NUCLEOTIDE SEQUENCE [LARGE SCALE GENOMIC DNA]</scope>
    <source>
        <strain evidence="6 7">MAFF 238704</strain>
    </source>
</reference>
<dbReference type="PANTHER" id="PTHR31121:SF6">
    <property type="entry name" value="ALPHA-1,2 MANNOSYLTRANSFERASE KTR1"/>
    <property type="match status" value="1"/>
</dbReference>
<dbReference type="Gene3D" id="3.90.550.10">
    <property type="entry name" value="Spore Coat Polysaccharide Biosynthesis Protein SpsA, Chain A"/>
    <property type="match status" value="1"/>
</dbReference>
<evidence type="ECO:0000313" key="6">
    <source>
        <dbReference type="EMBL" id="KZL79412.1"/>
    </source>
</evidence>
<comment type="caution">
    <text evidence="6">The sequence shown here is derived from an EMBL/GenBank/DDBJ whole genome shotgun (WGS) entry which is preliminary data.</text>
</comment>
<evidence type="ECO:0000256" key="3">
    <source>
        <dbReference type="ARBA" id="ARBA00022679"/>
    </source>
</evidence>
<proteinExistence type="inferred from homology"/>
<dbReference type="Proteomes" id="UP000076584">
    <property type="component" value="Unassembled WGS sequence"/>
</dbReference>
<dbReference type="InterPro" id="IPR029044">
    <property type="entry name" value="Nucleotide-diphossugar_trans"/>
</dbReference>
<feature type="transmembrane region" description="Helical" evidence="5">
    <location>
        <begin position="31"/>
        <end position="50"/>
    </location>
</feature>
<feature type="non-terminal residue" evidence="6">
    <location>
        <position position="1"/>
    </location>
</feature>
<dbReference type="PANTHER" id="PTHR31121">
    <property type="entry name" value="ALPHA-1,2 MANNOSYLTRANSFERASE KTR1"/>
    <property type="match status" value="1"/>
</dbReference>
<accession>A0A166ZV64</accession>
<dbReference type="SUPFAM" id="SSF53448">
    <property type="entry name" value="Nucleotide-diphospho-sugar transferases"/>
    <property type="match status" value="1"/>
</dbReference>
<evidence type="ECO:0000313" key="7">
    <source>
        <dbReference type="Proteomes" id="UP000076584"/>
    </source>
</evidence>
<dbReference type="GO" id="GO:0000032">
    <property type="term" value="P:cell wall mannoprotein biosynthetic process"/>
    <property type="evidence" value="ECO:0007669"/>
    <property type="project" value="TreeGrafter"/>
</dbReference>
<dbReference type="FunFam" id="3.90.550.10:FF:000051">
    <property type="entry name" value="Alpha-1,2-mannosyltransferase (Ktr4)"/>
    <property type="match status" value="1"/>
</dbReference>
<name>A0A166ZV64_COLIC</name>
<dbReference type="STRING" id="1573173.A0A166ZV64"/>
<gene>
    <name evidence="6" type="ORF">CI238_01261</name>
</gene>
<dbReference type="EMBL" id="LFIW01002106">
    <property type="protein sequence ID" value="KZL79412.1"/>
    <property type="molecule type" value="Genomic_DNA"/>
</dbReference>
<feature type="transmembrane region" description="Helical" evidence="5">
    <location>
        <begin position="82"/>
        <end position="100"/>
    </location>
</feature>
<keyword evidence="3 6" id="KW-0808">Transferase</keyword>
<dbReference type="InterPro" id="IPR002685">
    <property type="entry name" value="Glyco_trans_15"/>
</dbReference>
<dbReference type="GO" id="GO:0016020">
    <property type="term" value="C:membrane"/>
    <property type="evidence" value="ECO:0007669"/>
    <property type="project" value="InterPro"/>
</dbReference>
<feature type="region of interest" description="Disordered" evidence="4">
    <location>
        <begin position="115"/>
        <end position="160"/>
    </location>
</feature>
<keyword evidence="5" id="KW-0472">Membrane</keyword>
<keyword evidence="5" id="KW-0812">Transmembrane</keyword>
<dbReference type="GO" id="GO:0006493">
    <property type="term" value="P:protein O-linked glycosylation"/>
    <property type="evidence" value="ECO:0007669"/>
    <property type="project" value="TreeGrafter"/>
</dbReference>
<keyword evidence="7" id="KW-1185">Reference proteome</keyword>
<dbReference type="GO" id="GO:0006487">
    <property type="term" value="P:protein N-linked glycosylation"/>
    <property type="evidence" value="ECO:0007669"/>
    <property type="project" value="TreeGrafter"/>
</dbReference>
<evidence type="ECO:0000256" key="5">
    <source>
        <dbReference type="SAM" id="Phobius"/>
    </source>
</evidence>
<protein>
    <submittedName>
        <fullName evidence="6">Glycolipid 2-alpha-mannosyltransferase</fullName>
    </submittedName>
</protein>